<dbReference type="AlphaFoldDB" id="X1K4H2"/>
<sequence>MSFGLSIAVVPLIGLILNYTPWGIRLESVLYSVASFILITSIIAWLRRGRLPEPERFGIEFQMRLPGWGGGVWDRMLSIILALAILGALGMLGYAIASPKVGERFT</sequence>
<feature type="transmembrane region" description="Helical" evidence="1">
    <location>
        <begin position="28"/>
        <end position="46"/>
    </location>
</feature>
<organism evidence="3">
    <name type="scientific">marine sediment metagenome</name>
    <dbReference type="NCBI Taxonomy" id="412755"/>
    <lineage>
        <taxon>unclassified sequences</taxon>
        <taxon>metagenomes</taxon>
        <taxon>ecological metagenomes</taxon>
    </lineage>
</organism>
<feature type="non-terminal residue" evidence="3">
    <location>
        <position position="106"/>
    </location>
</feature>
<keyword evidence="1" id="KW-0472">Membrane</keyword>
<keyword evidence="1" id="KW-1133">Transmembrane helix</keyword>
<gene>
    <name evidence="3" type="ORF">S03H2_69981</name>
</gene>
<reference evidence="3" key="1">
    <citation type="journal article" date="2014" name="Front. Microbiol.">
        <title>High frequency of phylogenetically diverse reductive dehalogenase-homologous genes in deep subseafloor sedimentary metagenomes.</title>
        <authorList>
            <person name="Kawai M."/>
            <person name="Futagami T."/>
            <person name="Toyoda A."/>
            <person name="Takaki Y."/>
            <person name="Nishi S."/>
            <person name="Hori S."/>
            <person name="Arai W."/>
            <person name="Tsubouchi T."/>
            <person name="Morono Y."/>
            <person name="Uchiyama I."/>
            <person name="Ito T."/>
            <person name="Fujiyama A."/>
            <person name="Inagaki F."/>
            <person name="Takami H."/>
        </authorList>
    </citation>
    <scope>NUCLEOTIDE SEQUENCE</scope>
    <source>
        <strain evidence="3">Expedition CK06-06</strain>
    </source>
</reference>
<evidence type="ECO:0000313" key="3">
    <source>
        <dbReference type="EMBL" id="GAI01448.1"/>
    </source>
</evidence>
<dbReference type="Pfam" id="PF07760">
    <property type="entry name" value="DUF1616"/>
    <property type="match status" value="1"/>
</dbReference>
<proteinExistence type="predicted"/>
<dbReference type="InterPro" id="IPR011674">
    <property type="entry name" value="DUF1616"/>
</dbReference>
<feature type="transmembrane region" description="Helical" evidence="1">
    <location>
        <begin position="76"/>
        <end position="97"/>
    </location>
</feature>
<keyword evidence="1" id="KW-0812">Transmembrane</keyword>
<protein>
    <recommendedName>
        <fullName evidence="2">DUF1616 domain-containing protein</fullName>
    </recommendedName>
</protein>
<name>X1K4H2_9ZZZZ</name>
<evidence type="ECO:0000259" key="2">
    <source>
        <dbReference type="Pfam" id="PF07760"/>
    </source>
</evidence>
<feature type="domain" description="DUF1616" evidence="2">
    <location>
        <begin position="1"/>
        <end position="106"/>
    </location>
</feature>
<evidence type="ECO:0000256" key="1">
    <source>
        <dbReference type="SAM" id="Phobius"/>
    </source>
</evidence>
<dbReference type="EMBL" id="BARU01046371">
    <property type="protein sequence ID" value="GAI01448.1"/>
    <property type="molecule type" value="Genomic_DNA"/>
</dbReference>
<accession>X1K4H2</accession>
<comment type="caution">
    <text evidence="3">The sequence shown here is derived from an EMBL/GenBank/DDBJ whole genome shotgun (WGS) entry which is preliminary data.</text>
</comment>